<dbReference type="AlphaFoldDB" id="A0A1T2KWC0"/>
<dbReference type="OrthoDB" id="9795531at2"/>
<keyword evidence="3" id="KW-1185">Reference proteome</keyword>
<dbReference type="CDD" id="cd02976">
    <property type="entry name" value="NrdH"/>
    <property type="match status" value="1"/>
</dbReference>
<sequence length="85" mass="9736">MNKTSPRVTLYSTRQCGYCRQAKAFLQKKKVPFAEYDVERNRRAFNEFHRAGGRGVPLIVIGNRSFNGFQPKQLEKALRAAGFNV</sequence>
<dbReference type="PROSITE" id="PS51354">
    <property type="entry name" value="GLUTAREDOXIN_2"/>
    <property type="match status" value="1"/>
</dbReference>
<dbReference type="PANTHER" id="PTHR34386">
    <property type="entry name" value="GLUTAREDOXIN"/>
    <property type="match status" value="1"/>
</dbReference>
<evidence type="ECO:0000259" key="1">
    <source>
        <dbReference type="Pfam" id="PF00462"/>
    </source>
</evidence>
<comment type="caution">
    <text evidence="2">The sequence shown here is derived from an EMBL/GenBank/DDBJ whole genome shotgun (WGS) entry which is preliminary data.</text>
</comment>
<dbReference type="GO" id="GO:0009055">
    <property type="term" value="F:electron transfer activity"/>
    <property type="evidence" value="ECO:0007669"/>
    <property type="project" value="TreeGrafter"/>
</dbReference>
<protein>
    <recommendedName>
        <fullName evidence="1">Glutaredoxin domain-containing protein</fullName>
    </recommendedName>
</protein>
<evidence type="ECO:0000313" key="3">
    <source>
        <dbReference type="Proteomes" id="UP000190896"/>
    </source>
</evidence>
<feature type="domain" description="Glutaredoxin" evidence="1">
    <location>
        <begin position="8"/>
        <end position="64"/>
    </location>
</feature>
<dbReference type="SUPFAM" id="SSF52833">
    <property type="entry name" value="Thioredoxin-like"/>
    <property type="match status" value="1"/>
</dbReference>
<dbReference type="GO" id="GO:0045454">
    <property type="term" value="P:cell redox homeostasis"/>
    <property type="evidence" value="ECO:0007669"/>
    <property type="project" value="TreeGrafter"/>
</dbReference>
<dbReference type="Pfam" id="PF00462">
    <property type="entry name" value="Glutaredoxin"/>
    <property type="match status" value="1"/>
</dbReference>
<accession>A0A1T2KWC0</accession>
<organism evidence="2 3">
    <name type="scientific">Solemya velesiana gill symbiont</name>
    <dbReference type="NCBI Taxonomy" id="1918948"/>
    <lineage>
        <taxon>Bacteria</taxon>
        <taxon>Pseudomonadati</taxon>
        <taxon>Pseudomonadota</taxon>
        <taxon>Gammaproteobacteria</taxon>
        <taxon>sulfur-oxidizing symbionts</taxon>
    </lineage>
</organism>
<dbReference type="Gene3D" id="3.40.30.10">
    <property type="entry name" value="Glutaredoxin"/>
    <property type="match status" value="1"/>
</dbReference>
<dbReference type="EMBL" id="MPRJ01000019">
    <property type="protein sequence ID" value="OOZ37040.1"/>
    <property type="molecule type" value="Genomic_DNA"/>
</dbReference>
<gene>
    <name evidence="2" type="ORF">BOW51_04310</name>
</gene>
<reference evidence="2 3" key="1">
    <citation type="submission" date="2016-11" db="EMBL/GenBank/DDBJ databases">
        <title>Mixed transmission modes and dynamic genome evolution in an obligate animal-bacterial symbiosis.</title>
        <authorList>
            <person name="Russell S.L."/>
            <person name="Corbett-Detig R.B."/>
            <person name="Cavanaugh C.M."/>
        </authorList>
    </citation>
    <scope>NUCLEOTIDE SEQUENCE [LARGE SCALE GENOMIC DNA]</scope>
    <source>
        <strain evidence="2">Se-Cadez</strain>
    </source>
</reference>
<dbReference type="InterPro" id="IPR002109">
    <property type="entry name" value="Glutaredoxin"/>
</dbReference>
<dbReference type="Proteomes" id="UP000190896">
    <property type="component" value="Unassembled WGS sequence"/>
</dbReference>
<dbReference type="PANTHER" id="PTHR34386:SF1">
    <property type="entry name" value="GLUTAREDOXIN-LIKE PROTEIN NRDH"/>
    <property type="match status" value="1"/>
</dbReference>
<dbReference type="RefSeq" id="WP_078486289.1">
    <property type="nucleotide sequence ID" value="NZ_MPRJ01000019.1"/>
</dbReference>
<name>A0A1T2KWC0_9GAMM</name>
<dbReference type="InterPro" id="IPR051548">
    <property type="entry name" value="Grx-like_ET"/>
</dbReference>
<evidence type="ECO:0000313" key="2">
    <source>
        <dbReference type="EMBL" id="OOZ37040.1"/>
    </source>
</evidence>
<proteinExistence type="predicted"/>
<dbReference type="InterPro" id="IPR036249">
    <property type="entry name" value="Thioredoxin-like_sf"/>
</dbReference>